<evidence type="ECO:0000256" key="1">
    <source>
        <dbReference type="SAM" id="MobiDB-lite"/>
    </source>
</evidence>
<evidence type="ECO:0000256" key="2">
    <source>
        <dbReference type="SAM" id="SignalP"/>
    </source>
</evidence>
<evidence type="ECO:0008006" key="5">
    <source>
        <dbReference type="Google" id="ProtNLM"/>
    </source>
</evidence>
<protein>
    <recommendedName>
        <fullName evidence="5">Flagellar protein FliL</fullName>
    </recommendedName>
</protein>
<feature type="region of interest" description="Disordered" evidence="1">
    <location>
        <begin position="32"/>
        <end position="71"/>
    </location>
</feature>
<keyword evidence="4" id="KW-1185">Reference proteome</keyword>
<comment type="caution">
    <text evidence="3">The sequence shown here is derived from an EMBL/GenBank/DDBJ whole genome shotgun (WGS) entry which is preliminary data.</text>
</comment>
<proteinExistence type="predicted"/>
<evidence type="ECO:0000313" key="3">
    <source>
        <dbReference type="EMBL" id="GLQ24352.1"/>
    </source>
</evidence>
<organism evidence="3 4">
    <name type="scientific">Algimonas ampicilliniresistens</name>
    <dbReference type="NCBI Taxonomy" id="1298735"/>
    <lineage>
        <taxon>Bacteria</taxon>
        <taxon>Pseudomonadati</taxon>
        <taxon>Pseudomonadota</taxon>
        <taxon>Alphaproteobacteria</taxon>
        <taxon>Maricaulales</taxon>
        <taxon>Robiginitomaculaceae</taxon>
        <taxon>Algimonas</taxon>
    </lineage>
</organism>
<gene>
    <name evidence="3" type="ORF">GCM10007853_22260</name>
</gene>
<reference evidence="3" key="1">
    <citation type="journal article" date="2014" name="Int. J. Syst. Evol. Microbiol.">
        <title>Complete genome of a new Firmicutes species belonging to the dominant human colonic microbiota ('Ruminococcus bicirculans') reveals two chromosomes and a selective capacity to utilize plant glucans.</title>
        <authorList>
            <consortium name="NISC Comparative Sequencing Program"/>
            <person name="Wegmann U."/>
            <person name="Louis P."/>
            <person name="Goesmann A."/>
            <person name="Henrissat B."/>
            <person name="Duncan S.H."/>
            <person name="Flint H.J."/>
        </authorList>
    </citation>
    <scope>NUCLEOTIDE SEQUENCE</scope>
    <source>
        <strain evidence="3">NBRC 108219</strain>
    </source>
</reference>
<name>A0ABQ5VD69_9PROT</name>
<dbReference type="EMBL" id="BSNK01000002">
    <property type="protein sequence ID" value="GLQ24352.1"/>
    <property type="molecule type" value="Genomic_DNA"/>
</dbReference>
<accession>A0ABQ5VD69</accession>
<feature type="compositionally biased region" description="Basic and acidic residues" evidence="1">
    <location>
        <begin position="40"/>
        <end position="58"/>
    </location>
</feature>
<sequence>MKAVLFPVILAVSAAGGVLAADFVRGTVAPTSAEAGSHAADGDAKGAADEKGGHSDKGKKAKASKGHNDKGYESDGDEIGFIKFKRQFVVPVLANDNVQALILLNIGLEVPGDKRDDMFRLEPRFRDAFIRELLQLSDAGYFDSELTSPDTYEVLRETLARAAREISDDGISDVLILDLSRQDR</sequence>
<keyword evidence="2" id="KW-0732">Signal</keyword>
<dbReference type="RefSeq" id="WP_284390659.1">
    <property type="nucleotide sequence ID" value="NZ_BSNK01000002.1"/>
</dbReference>
<reference evidence="3" key="2">
    <citation type="submission" date="2023-01" db="EMBL/GenBank/DDBJ databases">
        <title>Draft genome sequence of Algimonas ampicilliniresistens strain NBRC 108219.</title>
        <authorList>
            <person name="Sun Q."/>
            <person name="Mori K."/>
        </authorList>
    </citation>
    <scope>NUCLEOTIDE SEQUENCE</scope>
    <source>
        <strain evidence="3">NBRC 108219</strain>
    </source>
</reference>
<evidence type="ECO:0000313" key="4">
    <source>
        <dbReference type="Proteomes" id="UP001161391"/>
    </source>
</evidence>
<dbReference type="Proteomes" id="UP001161391">
    <property type="component" value="Unassembled WGS sequence"/>
</dbReference>
<feature type="signal peptide" evidence="2">
    <location>
        <begin position="1"/>
        <end position="20"/>
    </location>
</feature>
<feature type="chain" id="PRO_5046457475" description="Flagellar protein FliL" evidence="2">
    <location>
        <begin position="21"/>
        <end position="184"/>
    </location>
</feature>